<dbReference type="PANTHER" id="PTHR12993:SF11">
    <property type="entry name" value="N-ACETYLGLUCOSAMINYL-PHOSPHATIDYLINOSITOL DE-N-ACETYLASE"/>
    <property type="match status" value="1"/>
</dbReference>
<dbReference type="AlphaFoldDB" id="A0A1J5HZI5"/>
<dbReference type="InterPro" id="IPR024078">
    <property type="entry name" value="LmbE-like_dom_sf"/>
</dbReference>
<accession>A0A1J5HZI5</accession>
<protein>
    <recommendedName>
        <fullName evidence="3">PIG-L family deacetylase</fullName>
    </recommendedName>
</protein>
<dbReference type="Pfam" id="PF02585">
    <property type="entry name" value="PIG-L"/>
    <property type="match status" value="1"/>
</dbReference>
<dbReference type="PANTHER" id="PTHR12993">
    <property type="entry name" value="N-ACETYLGLUCOSAMINYL-PHOSPHATIDYLINOSITOL DE-N-ACETYLASE-RELATED"/>
    <property type="match status" value="1"/>
</dbReference>
<dbReference type="InterPro" id="IPR003737">
    <property type="entry name" value="GlcNAc_PI_deacetylase-related"/>
</dbReference>
<gene>
    <name evidence="1" type="ORF">AUK05_01735</name>
</gene>
<reference evidence="1 2" key="1">
    <citation type="journal article" date="2016" name="Environ. Microbiol.">
        <title>Genomic resolution of a cold subsurface aquifer community provides metabolic insights for novel microbes adapted to high CO concentrations.</title>
        <authorList>
            <person name="Probst A.J."/>
            <person name="Castelle C.J."/>
            <person name="Singh A."/>
            <person name="Brown C.T."/>
            <person name="Anantharaman K."/>
            <person name="Sharon I."/>
            <person name="Hug L.A."/>
            <person name="Burstein D."/>
            <person name="Emerson J.B."/>
            <person name="Thomas B.C."/>
            <person name="Banfield J.F."/>
        </authorList>
    </citation>
    <scope>NUCLEOTIDE SEQUENCE [LARGE SCALE GENOMIC DNA]</scope>
    <source>
        <strain evidence="1">CG2_30_35_20</strain>
    </source>
</reference>
<proteinExistence type="predicted"/>
<name>A0A1J5HZI5_9BACT</name>
<evidence type="ECO:0008006" key="3">
    <source>
        <dbReference type="Google" id="ProtNLM"/>
    </source>
</evidence>
<evidence type="ECO:0000313" key="2">
    <source>
        <dbReference type="Proteomes" id="UP000182344"/>
    </source>
</evidence>
<dbReference type="STRING" id="1805376.AUK05_01735"/>
<comment type="caution">
    <text evidence="1">The sequence shown here is derived from an EMBL/GenBank/DDBJ whole genome shotgun (WGS) entry which is preliminary data.</text>
</comment>
<dbReference type="GO" id="GO:0016811">
    <property type="term" value="F:hydrolase activity, acting on carbon-nitrogen (but not peptide) bonds, in linear amides"/>
    <property type="evidence" value="ECO:0007669"/>
    <property type="project" value="TreeGrafter"/>
</dbReference>
<evidence type="ECO:0000313" key="1">
    <source>
        <dbReference type="EMBL" id="OIP87234.1"/>
    </source>
</evidence>
<dbReference type="Gene3D" id="3.40.50.10320">
    <property type="entry name" value="LmbE-like"/>
    <property type="match status" value="1"/>
</dbReference>
<dbReference type="Proteomes" id="UP000182344">
    <property type="component" value="Unassembled WGS sequence"/>
</dbReference>
<dbReference type="EMBL" id="MNZO01000024">
    <property type="protein sequence ID" value="OIP87234.1"/>
    <property type="molecule type" value="Genomic_DNA"/>
</dbReference>
<organism evidence="1 2">
    <name type="scientific">Candidatus Shapirobacteria bacterium CG2_30_35_20</name>
    <dbReference type="NCBI Taxonomy" id="1805376"/>
    <lineage>
        <taxon>Bacteria</taxon>
        <taxon>Candidatus Shapironibacteriota</taxon>
    </lineage>
</organism>
<sequence>MNTITDSYQKIFANKKKIMVVTAHPDDLEIMCGGLVARLVADGKIVRSVKVTTGDMGSRGVKISQTDLRNAREKEDTEAMTVLGINGENNVYLNLPDGSVENTVENIGKIAEQIRLFQPDLIITHNPEISIVRFDKDNSWFNHRDHRTTGQLTFDAAYPYSRDLLFFPEHFENSLAKSWSCDEFLVVDNYGHPDSVYIDMTDFVGKRVIAHAMHKTQYDRESAQDSADFFTKNWDPEGLKNFETFRYVKAD</sequence>
<dbReference type="SUPFAM" id="SSF102588">
    <property type="entry name" value="LmbE-like"/>
    <property type="match status" value="1"/>
</dbReference>